<dbReference type="RefSeq" id="XP_056556363.1">
    <property type="nucleotide sequence ID" value="XM_056697838.1"/>
</dbReference>
<dbReference type="Gene3D" id="3.60.21.10">
    <property type="match status" value="1"/>
</dbReference>
<accession>A0A9W9VFE6</accession>
<feature type="domain" description="Calcineurin-like phosphoesterase" evidence="1">
    <location>
        <begin position="11"/>
        <end position="86"/>
    </location>
</feature>
<evidence type="ECO:0000313" key="3">
    <source>
        <dbReference type="Proteomes" id="UP001147782"/>
    </source>
</evidence>
<organism evidence="2 3">
    <name type="scientific">Penicillium cataractarum</name>
    <dbReference type="NCBI Taxonomy" id="2100454"/>
    <lineage>
        <taxon>Eukaryota</taxon>
        <taxon>Fungi</taxon>
        <taxon>Dikarya</taxon>
        <taxon>Ascomycota</taxon>
        <taxon>Pezizomycotina</taxon>
        <taxon>Eurotiomycetes</taxon>
        <taxon>Eurotiomycetidae</taxon>
        <taxon>Eurotiales</taxon>
        <taxon>Aspergillaceae</taxon>
        <taxon>Penicillium</taxon>
    </lineage>
</organism>
<evidence type="ECO:0000313" key="2">
    <source>
        <dbReference type="EMBL" id="KAJ5377500.1"/>
    </source>
</evidence>
<protein>
    <recommendedName>
        <fullName evidence="1">Calcineurin-like phosphoesterase domain-containing protein</fullName>
    </recommendedName>
</protein>
<dbReference type="AlphaFoldDB" id="A0A9W9VFE6"/>
<keyword evidence="3" id="KW-1185">Reference proteome</keyword>
<gene>
    <name evidence="2" type="ORF">N7496_004909</name>
</gene>
<sequence>MADRQRPVKTRFFVISDTHGLETLAKDTTPDHQVDVVIHSGDLTTESKLEEYKASIRLLHTINAPLEIAIAGNHDFTMDIPAFQRKVADVKPPLDPTLVQQTYGYKGEARNYLTEELELLSLTKGLTNFD</sequence>
<evidence type="ECO:0000259" key="1">
    <source>
        <dbReference type="Pfam" id="PF00149"/>
    </source>
</evidence>
<dbReference type="InterPro" id="IPR029052">
    <property type="entry name" value="Metallo-depent_PP-like"/>
</dbReference>
<dbReference type="SUPFAM" id="SSF56300">
    <property type="entry name" value="Metallo-dependent phosphatases"/>
    <property type="match status" value="1"/>
</dbReference>
<reference evidence="2" key="1">
    <citation type="submission" date="2022-11" db="EMBL/GenBank/DDBJ databases">
        <authorList>
            <person name="Petersen C."/>
        </authorList>
    </citation>
    <scope>NUCLEOTIDE SEQUENCE</scope>
    <source>
        <strain evidence="2">IBT 29864</strain>
    </source>
</reference>
<name>A0A9W9VFE6_9EURO</name>
<dbReference type="EMBL" id="JAPZBS010000004">
    <property type="protein sequence ID" value="KAJ5377500.1"/>
    <property type="molecule type" value="Genomic_DNA"/>
</dbReference>
<dbReference type="GeneID" id="81437017"/>
<dbReference type="InterPro" id="IPR004843">
    <property type="entry name" value="Calcineurin-like_PHP"/>
</dbReference>
<dbReference type="Proteomes" id="UP001147782">
    <property type="component" value="Unassembled WGS sequence"/>
</dbReference>
<reference evidence="2" key="2">
    <citation type="journal article" date="2023" name="IMA Fungus">
        <title>Comparative genomic study of the Penicillium genus elucidates a diverse pangenome and 15 lateral gene transfer events.</title>
        <authorList>
            <person name="Petersen C."/>
            <person name="Sorensen T."/>
            <person name="Nielsen M.R."/>
            <person name="Sondergaard T.E."/>
            <person name="Sorensen J.L."/>
            <person name="Fitzpatrick D.A."/>
            <person name="Frisvad J.C."/>
            <person name="Nielsen K.L."/>
        </authorList>
    </citation>
    <scope>NUCLEOTIDE SEQUENCE</scope>
    <source>
        <strain evidence="2">IBT 29864</strain>
    </source>
</reference>
<dbReference type="PANTHER" id="PTHR12905">
    <property type="entry name" value="METALLOPHOSPHOESTERASE"/>
    <property type="match status" value="1"/>
</dbReference>
<proteinExistence type="predicted"/>
<dbReference type="OrthoDB" id="630188at2759"/>
<comment type="caution">
    <text evidence="2">The sequence shown here is derived from an EMBL/GenBank/DDBJ whole genome shotgun (WGS) entry which is preliminary data.</text>
</comment>
<dbReference type="GO" id="GO:0016787">
    <property type="term" value="F:hydrolase activity"/>
    <property type="evidence" value="ECO:0007669"/>
    <property type="project" value="InterPro"/>
</dbReference>
<dbReference type="Pfam" id="PF00149">
    <property type="entry name" value="Metallophos"/>
    <property type="match status" value="1"/>
</dbReference>
<dbReference type="InterPro" id="IPR051693">
    <property type="entry name" value="UPF0046_metallophosphoest"/>
</dbReference>
<dbReference type="PANTHER" id="PTHR12905:SF0">
    <property type="entry name" value="CALCINEURIN-LIKE PHOSPHOESTERASE DOMAIN-CONTAINING PROTEIN"/>
    <property type="match status" value="1"/>
</dbReference>